<feature type="domain" description="Peptidase S8/S53" evidence="15">
    <location>
        <begin position="134"/>
        <end position="375"/>
    </location>
</feature>
<dbReference type="InterPro" id="IPR036852">
    <property type="entry name" value="Peptidase_S8/S53_dom_sf"/>
</dbReference>
<dbReference type="PROSITE" id="PS00136">
    <property type="entry name" value="SUBTILASE_ASP"/>
    <property type="match status" value="1"/>
</dbReference>
<protein>
    <recommendedName>
        <fullName evidence="15">Peptidase S8/S53 domain-containing protein</fullName>
    </recommendedName>
</protein>
<keyword evidence="10" id="KW-0106">Calcium</keyword>
<comment type="cofactor">
    <cofactor evidence="1">
        <name>Ca(2+)</name>
        <dbReference type="ChEBI" id="CHEBI:29108"/>
    </cofactor>
</comment>
<dbReference type="Gene3D" id="3.40.50.200">
    <property type="entry name" value="Peptidase S8/S53 domain"/>
    <property type="match status" value="1"/>
</dbReference>
<name>A0A7Z0WYM4_9BACI</name>
<dbReference type="AlphaFoldDB" id="A0A7Z0WYM4"/>
<evidence type="ECO:0000256" key="2">
    <source>
        <dbReference type="ARBA" id="ARBA00004613"/>
    </source>
</evidence>
<dbReference type="CDD" id="cd07477">
    <property type="entry name" value="Peptidases_S8_Subtilisin_subset"/>
    <property type="match status" value="1"/>
</dbReference>
<keyword evidence="13" id="KW-0175">Coiled coil</keyword>
<dbReference type="GO" id="GO:0004252">
    <property type="term" value="F:serine-type endopeptidase activity"/>
    <property type="evidence" value="ECO:0007669"/>
    <property type="project" value="UniProtKB-UniRule"/>
</dbReference>
<feature type="region of interest" description="Disordered" evidence="14">
    <location>
        <begin position="549"/>
        <end position="579"/>
    </location>
</feature>
<evidence type="ECO:0000259" key="15">
    <source>
        <dbReference type="Pfam" id="PF00082"/>
    </source>
</evidence>
<keyword evidence="7" id="KW-0732">Signal</keyword>
<dbReference type="Gene3D" id="1.10.10.1270">
    <property type="entry name" value="Sbi, C3 binding domain IV"/>
    <property type="match status" value="4"/>
</dbReference>
<dbReference type="InterPro" id="IPR000209">
    <property type="entry name" value="Peptidase_S8/S53_dom"/>
</dbReference>
<dbReference type="InterPro" id="IPR041909">
    <property type="entry name" value="Sbi_C3_db_domIV"/>
</dbReference>
<comment type="similarity">
    <text evidence="3 11 12">Belongs to the peptidase S8 family.</text>
</comment>
<evidence type="ECO:0000256" key="3">
    <source>
        <dbReference type="ARBA" id="ARBA00011073"/>
    </source>
</evidence>
<evidence type="ECO:0000256" key="6">
    <source>
        <dbReference type="ARBA" id="ARBA00022723"/>
    </source>
</evidence>
<evidence type="ECO:0000313" key="16">
    <source>
        <dbReference type="EMBL" id="OLF94887.1"/>
    </source>
</evidence>
<comment type="caution">
    <text evidence="16">The sequence shown here is derived from an EMBL/GenBank/DDBJ whole genome shotgun (WGS) entry which is preliminary data.</text>
</comment>
<evidence type="ECO:0000313" key="17">
    <source>
        <dbReference type="Proteomes" id="UP000185604"/>
    </source>
</evidence>
<dbReference type="RefSeq" id="WP_035339047.1">
    <property type="nucleotide sequence ID" value="NZ_AP023088.1"/>
</dbReference>
<dbReference type="SUPFAM" id="SSF52743">
    <property type="entry name" value="Subtilisin-like"/>
    <property type="match status" value="1"/>
</dbReference>
<dbReference type="InterPro" id="IPR023827">
    <property type="entry name" value="Peptidase_S8_Asp-AS"/>
</dbReference>
<evidence type="ECO:0000256" key="12">
    <source>
        <dbReference type="RuleBase" id="RU003355"/>
    </source>
</evidence>
<dbReference type="Proteomes" id="UP000185604">
    <property type="component" value="Unassembled WGS sequence"/>
</dbReference>
<dbReference type="InterPro" id="IPR022398">
    <property type="entry name" value="Peptidase_S8_His-AS"/>
</dbReference>
<dbReference type="InterPro" id="IPR037045">
    <property type="entry name" value="S8pro/Inhibitor_I9_sf"/>
</dbReference>
<dbReference type="InterPro" id="IPR050131">
    <property type="entry name" value="Peptidase_S8_subtilisin-like"/>
</dbReference>
<accession>A0A7Z0WYM4</accession>
<dbReference type="PANTHER" id="PTHR43806">
    <property type="entry name" value="PEPTIDASE S8"/>
    <property type="match status" value="1"/>
</dbReference>
<dbReference type="GO" id="GO:0046872">
    <property type="term" value="F:metal ion binding"/>
    <property type="evidence" value="ECO:0007669"/>
    <property type="project" value="UniProtKB-KW"/>
</dbReference>
<dbReference type="PANTHER" id="PTHR43806:SF11">
    <property type="entry name" value="CEREVISIN-RELATED"/>
    <property type="match status" value="1"/>
</dbReference>
<dbReference type="PROSITE" id="PS51892">
    <property type="entry name" value="SUBTILASE"/>
    <property type="match status" value="1"/>
</dbReference>
<evidence type="ECO:0000256" key="5">
    <source>
        <dbReference type="ARBA" id="ARBA00022670"/>
    </source>
</evidence>
<feature type="active site" description="Charge relay system" evidence="11">
    <location>
        <position position="173"/>
    </location>
</feature>
<reference evidence="16 17" key="1">
    <citation type="journal article" date="2016" name="Front. Microbiol.">
        <title>High-Level Heat Resistance of Spores of Bacillus amyloliquefaciens and Bacillus licheniformis Results from the Presence of a spoVA Operon in a Tn1546 Transposon.</title>
        <authorList>
            <person name="Berendsen E.M."/>
            <person name="Koning R.A."/>
            <person name="Boekhorst J."/>
            <person name="de Jong A."/>
            <person name="Kuipers O.P."/>
            <person name="Wells-Bennik M.H."/>
        </authorList>
    </citation>
    <scope>NUCLEOTIDE SEQUENCE [LARGE SCALE GENOMIC DNA]</scope>
    <source>
        <strain evidence="16 17">B4121</strain>
    </source>
</reference>
<keyword evidence="4" id="KW-0964">Secreted</keyword>
<dbReference type="SUPFAM" id="SSF54897">
    <property type="entry name" value="Protease propeptides/inhibitors"/>
    <property type="match status" value="1"/>
</dbReference>
<dbReference type="InterPro" id="IPR023828">
    <property type="entry name" value="Peptidase_S8_Ser-AS"/>
</dbReference>
<evidence type="ECO:0000256" key="7">
    <source>
        <dbReference type="ARBA" id="ARBA00022729"/>
    </source>
</evidence>
<organism evidence="16 17">
    <name type="scientific">Bacillus paralicheniformis</name>
    <dbReference type="NCBI Taxonomy" id="1648923"/>
    <lineage>
        <taxon>Bacteria</taxon>
        <taxon>Bacillati</taxon>
        <taxon>Bacillota</taxon>
        <taxon>Bacilli</taxon>
        <taxon>Bacillales</taxon>
        <taxon>Bacillaceae</taxon>
        <taxon>Bacillus</taxon>
    </lineage>
</organism>
<feature type="coiled-coil region" evidence="13">
    <location>
        <begin position="386"/>
        <end position="456"/>
    </location>
</feature>
<dbReference type="Gene3D" id="3.30.70.80">
    <property type="entry name" value="Peptidase S8 propeptide/proteinase inhibitor I9"/>
    <property type="match status" value="1"/>
</dbReference>
<dbReference type="GO" id="GO:0005576">
    <property type="term" value="C:extracellular region"/>
    <property type="evidence" value="ECO:0007669"/>
    <property type="project" value="UniProtKB-SubCell"/>
</dbReference>
<keyword evidence="5 11" id="KW-0645">Protease</keyword>
<keyword evidence="9 11" id="KW-0720">Serine protease</keyword>
<dbReference type="Pfam" id="PF00082">
    <property type="entry name" value="Peptidase_S8"/>
    <property type="match status" value="1"/>
</dbReference>
<dbReference type="InterPro" id="IPR015500">
    <property type="entry name" value="Peptidase_S8_subtilisin-rel"/>
</dbReference>
<feature type="active site" description="Charge relay system" evidence="11">
    <location>
        <position position="143"/>
    </location>
</feature>
<evidence type="ECO:0000256" key="11">
    <source>
        <dbReference type="PROSITE-ProRule" id="PRU01240"/>
    </source>
</evidence>
<feature type="active site" description="Charge relay system" evidence="11">
    <location>
        <position position="327"/>
    </location>
</feature>
<dbReference type="GO" id="GO:0006508">
    <property type="term" value="P:proteolysis"/>
    <property type="evidence" value="ECO:0007669"/>
    <property type="project" value="UniProtKB-KW"/>
</dbReference>
<evidence type="ECO:0000256" key="13">
    <source>
        <dbReference type="SAM" id="Coils"/>
    </source>
</evidence>
<dbReference type="PRINTS" id="PR00723">
    <property type="entry name" value="SUBTILISIN"/>
</dbReference>
<evidence type="ECO:0000256" key="4">
    <source>
        <dbReference type="ARBA" id="ARBA00022525"/>
    </source>
</evidence>
<gene>
    <name evidence="16" type="ORF">B4121_1717</name>
</gene>
<evidence type="ECO:0000256" key="14">
    <source>
        <dbReference type="SAM" id="MobiDB-lite"/>
    </source>
</evidence>
<evidence type="ECO:0000256" key="8">
    <source>
        <dbReference type="ARBA" id="ARBA00022801"/>
    </source>
</evidence>
<dbReference type="PROSITE" id="PS00137">
    <property type="entry name" value="SUBTILASE_HIS"/>
    <property type="match status" value="1"/>
</dbReference>
<dbReference type="PROSITE" id="PS00138">
    <property type="entry name" value="SUBTILASE_SER"/>
    <property type="match status" value="1"/>
</dbReference>
<keyword evidence="8 11" id="KW-0378">Hydrolase</keyword>
<dbReference type="InterPro" id="IPR034202">
    <property type="entry name" value="Subtilisin_Carlsberg-like"/>
</dbReference>
<evidence type="ECO:0000256" key="10">
    <source>
        <dbReference type="ARBA" id="ARBA00022837"/>
    </source>
</evidence>
<proteinExistence type="inferred from homology"/>
<keyword evidence="6" id="KW-0479">Metal-binding</keyword>
<sequence>MRKLWKIAVSAAMFVGFSANSPRIQAESNKQENEVIVVYKNASGKENVIDQADTVEHVYRHIPAAAVTADDKTVRELEQDPDVLYVEDNLPVAAADSNVLKAVSSSTAQTASAFSQWNIKPIQAALAWNKGLTGKQVKIAVIDSGISPHEELSIAGGASMVGYTASYRDDNGHGTHVAGIIGAKHNGRGIDGIAPGAQLYAVKALDRNGSGDLKGILQGIDWSIQHGIDIINMSLVVSGDSQVLHDAVDRAYKRGMILVGASGNAGNGKSVYYPAAYSSVIAVSATNEKNQIASFSNTGSAVEFAAPGTSIISTSSDRGYAIGSGTSQATPHVAGMFALLKQLYPTASNAELRKKMQIYTSDLGAPGRDHLFGYGLIRFKEITQPLEKAQKAVGQAEKTKKKADIQTAQKAIEPLPANADKTALKKRLDAVKEQLKKTAESKVKLAEKQKKKNNADAAQKAVNELDSGTFKTNLQKRINAVRSSLLNTAKQAVAKAEKAATDSNLGKAQKAINELPAGKDKSNLQKKLNTAKMQAASAYNKKVAAAKAKVKTAEQKRTKKTKSAAQSAVSKLKASAEKTKLQKRINAIKLK</sequence>
<comment type="subcellular location">
    <subcellularLocation>
        <location evidence="2">Secreted</location>
    </subcellularLocation>
</comment>
<dbReference type="EMBL" id="LKPO01000009">
    <property type="protein sequence ID" value="OLF94887.1"/>
    <property type="molecule type" value="Genomic_DNA"/>
</dbReference>
<evidence type="ECO:0000256" key="9">
    <source>
        <dbReference type="ARBA" id="ARBA00022825"/>
    </source>
</evidence>
<evidence type="ECO:0000256" key="1">
    <source>
        <dbReference type="ARBA" id="ARBA00001913"/>
    </source>
</evidence>